<keyword evidence="4" id="KW-1185">Reference proteome</keyword>
<dbReference type="OrthoDB" id="9777711at2"/>
<reference evidence="3 4" key="1">
    <citation type="submission" date="2016-10" db="EMBL/GenBank/DDBJ databases">
        <authorList>
            <person name="de Groot N.N."/>
        </authorList>
    </citation>
    <scope>NUCLEOTIDE SEQUENCE [LARGE SCALE GENOMIC DNA]</scope>
    <source>
        <strain evidence="4">P4-7,KCTC 19426,CECT 7604</strain>
    </source>
</reference>
<dbReference type="AlphaFoldDB" id="A0A1H0LBK8"/>
<name>A0A1H0LBK8_9ACTN</name>
<dbReference type="Proteomes" id="UP000198741">
    <property type="component" value="Chromosome I"/>
</dbReference>
<dbReference type="InterPro" id="IPR029045">
    <property type="entry name" value="ClpP/crotonase-like_dom_sf"/>
</dbReference>
<proteinExistence type="inferred from homology"/>
<dbReference type="GO" id="GO:0003824">
    <property type="term" value="F:catalytic activity"/>
    <property type="evidence" value="ECO:0007669"/>
    <property type="project" value="InterPro"/>
</dbReference>
<protein>
    <submittedName>
        <fullName evidence="3">Enoyl-CoA hydratase/carnithine racemase</fullName>
    </submittedName>
</protein>
<dbReference type="InterPro" id="IPR018376">
    <property type="entry name" value="Enoyl-CoA_hyd/isom_CS"/>
</dbReference>
<gene>
    <name evidence="3" type="ORF">SAMN04515671_1605</name>
</gene>
<sequence length="253" mass="26917">MIDIQVQRNGFVAVLEIRRGPANFFDRELLADLADAAAAVTADGARAVVLCAEGKHFCAGADFSAAPSGAARADSSRLLYAEAVRIFEIAVPVVAAVQGAAVGGGLGLALAADFRVAGPAARFQANFARLGFHQGFGLSITLPLVVGHQRATEMLYSGRAVHTPEALEWGLADRWAEAGAEREVAMAWAAELAGSAPLAVRSMKQTLRGPITDQVRRALDRELAEQARLWETEDSRRGIEASRLRQAPDFIGR</sequence>
<dbReference type="RefSeq" id="WP_090475499.1">
    <property type="nucleotide sequence ID" value="NZ_LT629710.1"/>
</dbReference>
<dbReference type="EMBL" id="LT629710">
    <property type="protein sequence ID" value="SDO65614.1"/>
    <property type="molecule type" value="Genomic_DNA"/>
</dbReference>
<evidence type="ECO:0000313" key="4">
    <source>
        <dbReference type="Proteomes" id="UP000198741"/>
    </source>
</evidence>
<evidence type="ECO:0000256" key="1">
    <source>
        <dbReference type="ARBA" id="ARBA00005254"/>
    </source>
</evidence>
<dbReference type="Gene3D" id="3.90.226.10">
    <property type="entry name" value="2-enoyl-CoA Hydratase, Chain A, domain 1"/>
    <property type="match status" value="1"/>
</dbReference>
<evidence type="ECO:0000313" key="3">
    <source>
        <dbReference type="EMBL" id="SDO65614.1"/>
    </source>
</evidence>
<dbReference type="SUPFAM" id="SSF52096">
    <property type="entry name" value="ClpP/crotonase"/>
    <property type="match status" value="1"/>
</dbReference>
<dbReference type="STRING" id="1090615.SAMN04515671_1605"/>
<dbReference type="InterPro" id="IPR001753">
    <property type="entry name" value="Enoyl-CoA_hydra/iso"/>
</dbReference>
<organism evidence="3 4">
    <name type="scientific">Nakamurella panacisegetis</name>
    <dbReference type="NCBI Taxonomy" id="1090615"/>
    <lineage>
        <taxon>Bacteria</taxon>
        <taxon>Bacillati</taxon>
        <taxon>Actinomycetota</taxon>
        <taxon>Actinomycetes</taxon>
        <taxon>Nakamurellales</taxon>
        <taxon>Nakamurellaceae</taxon>
        <taxon>Nakamurella</taxon>
    </lineage>
</organism>
<evidence type="ECO:0000256" key="2">
    <source>
        <dbReference type="RuleBase" id="RU003707"/>
    </source>
</evidence>
<dbReference type="PROSITE" id="PS00166">
    <property type="entry name" value="ENOYL_COA_HYDRATASE"/>
    <property type="match status" value="1"/>
</dbReference>
<accession>A0A1H0LBK8</accession>
<dbReference type="CDD" id="cd06558">
    <property type="entry name" value="crotonase-like"/>
    <property type="match status" value="1"/>
</dbReference>
<dbReference type="PANTHER" id="PTHR43802:SF1">
    <property type="entry name" value="IP11341P-RELATED"/>
    <property type="match status" value="1"/>
</dbReference>
<dbReference type="Pfam" id="PF00378">
    <property type="entry name" value="ECH_1"/>
    <property type="match status" value="1"/>
</dbReference>
<dbReference type="PANTHER" id="PTHR43802">
    <property type="entry name" value="ENOYL-COA HYDRATASE"/>
    <property type="match status" value="1"/>
</dbReference>
<comment type="similarity">
    <text evidence="1 2">Belongs to the enoyl-CoA hydratase/isomerase family.</text>
</comment>